<comment type="subcellular location">
    <subcellularLocation>
        <location evidence="7">Mitochondrion</location>
    </subcellularLocation>
</comment>
<evidence type="ECO:0000313" key="9">
    <source>
        <dbReference type="EMBL" id="WBW73543.1"/>
    </source>
</evidence>
<sequence>MFSLPERQLFNRLETKIDAICPKFYVDAANIQVLHEPNEFYETLKNLIKSAEKRIFLSTLYIGKEENEFVNVIRQAMVAKPKLQVFILADQLRSTREFPANSSASLLTKLTEEFPERCEIKLYHTPNLRGLKKRIVPKRFNEGWGLQHMKIYGADDSLIISGANLSRDYFTNRKDRYYLFHDSNLSDFFFHVHKTFAGLSFDCLPSNRELLSTTAESLPCRFRLEWNNDVPNPLTNLTGFIKEASNRLQHLLSRSQDHTSERDYTRPLTSAYGTSVTENDQNVNKPIENNSCERTAIVYPLFQCMPVLTDQVQSTEDKVLDLLGNTIMNEKVEWTLTAGYFNVYPELRRQLLKSKGPGEAIVASQQANGFYKSKGPSHMIPPAYQYIAEKFLLDAIRMKKDINVLQWQRPGHTYHAKGFWFTYPGRPFPFLTTIGSSNYTSRSRILDLEATLVIMTQNQQLQSSFQKEHQLIRQHAKPMGSCNLEKVPLYVKALASLLRKKL</sequence>
<dbReference type="GO" id="GO:0005739">
    <property type="term" value="C:mitochondrion"/>
    <property type="evidence" value="ECO:0007669"/>
    <property type="project" value="UniProtKB-SubCell"/>
</dbReference>
<comment type="function">
    <text evidence="7">Functions in the biosynthesis of the anionic phospholipids phosphatidylglycerol and cardiolipin.</text>
</comment>
<keyword evidence="5 7" id="KW-0594">Phospholipid biosynthesis</keyword>
<evidence type="ECO:0000256" key="4">
    <source>
        <dbReference type="ARBA" id="ARBA00023098"/>
    </source>
</evidence>
<keyword evidence="7" id="KW-0067">ATP-binding</keyword>
<evidence type="ECO:0000313" key="10">
    <source>
        <dbReference type="Proteomes" id="UP001212411"/>
    </source>
</evidence>
<evidence type="ECO:0000256" key="8">
    <source>
        <dbReference type="SAM" id="MobiDB-lite"/>
    </source>
</evidence>
<dbReference type="PANTHER" id="PTHR12586:SF1">
    <property type="entry name" value="CDP-DIACYLGLYCEROL--GLYCEROL-3-PHOSPHATE 3-PHOSPHATIDYLTRANSFERASE, MITOCHONDRIAL"/>
    <property type="match status" value="1"/>
</dbReference>
<protein>
    <recommendedName>
        <fullName evidence="7">CDP-diacylglycerol--glycerol-3-phosphate 3-phosphatidyltransferase</fullName>
        <ecNumber evidence="7">2.7.8.5</ecNumber>
    </recommendedName>
</protein>
<feature type="compositionally biased region" description="Polar residues" evidence="8">
    <location>
        <begin position="267"/>
        <end position="287"/>
    </location>
</feature>
<proteinExistence type="inferred from homology"/>
<dbReference type="AlphaFoldDB" id="A0AAE9WCW7"/>
<keyword evidence="1 7" id="KW-0444">Lipid biosynthesis</keyword>
<keyword evidence="10" id="KW-1185">Reference proteome</keyword>
<evidence type="ECO:0000256" key="2">
    <source>
        <dbReference type="ARBA" id="ARBA00022679"/>
    </source>
</evidence>
<accession>A0AAE9WCW7</accession>
<keyword evidence="4 7" id="KW-0443">Lipid metabolism</keyword>
<dbReference type="GeneID" id="80876695"/>
<dbReference type="GO" id="GO:0005524">
    <property type="term" value="F:ATP binding"/>
    <property type="evidence" value="ECO:0007669"/>
    <property type="project" value="UniProtKB-KW"/>
</dbReference>
<keyword evidence="7" id="KW-0496">Mitochondrion</keyword>
<dbReference type="Proteomes" id="UP001212411">
    <property type="component" value="Chromosome 2"/>
</dbReference>
<dbReference type="Gene3D" id="3.30.870.10">
    <property type="entry name" value="Endonuclease Chain A"/>
    <property type="match status" value="2"/>
</dbReference>
<reference evidence="9 10" key="1">
    <citation type="journal article" date="2023" name="G3 (Bethesda)">
        <title>A high-quality reference genome for the fission yeast Schizosaccharomyces osmophilus.</title>
        <authorList>
            <person name="Jia G.S."/>
            <person name="Zhang W.C."/>
            <person name="Liang Y."/>
            <person name="Liu X.H."/>
            <person name="Rhind N."/>
            <person name="Pidoux A."/>
            <person name="Brysch-Herzberg M."/>
            <person name="Du L.L."/>
        </authorList>
    </citation>
    <scope>NUCLEOTIDE SEQUENCE [LARGE SCALE GENOMIC DNA]</scope>
    <source>
        <strain evidence="9 10">CBS 15793</strain>
    </source>
</reference>
<organism evidence="9 10">
    <name type="scientific">Schizosaccharomyces osmophilus</name>
    <dbReference type="NCBI Taxonomy" id="2545709"/>
    <lineage>
        <taxon>Eukaryota</taxon>
        <taxon>Fungi</taxon>
        <taxon>Dikarya</taxon>
        <taxon>Ascomycota</taxon>
        <taxon>Taphrinomycotina</taxon>
        <taxon>Schizosaccharomycetes</taxon>
        <taxon>Schizosaccharomycetales</taxon>
        <taxon>Schizosaccharomycetaceae</taxon>
        <taxon>Schizosaccharomyces</taxon>
    </lineage>
</organism>
<dbReference type="EMBL" id="CP115612">
    <property type="protein sequence ID" value="WBW73543.1"/>
    <property type="molecule type" value="Genomic_DNA"/>
</dbReference>
<dbReference type="RefSeq" id="XP_056037786.1">
    <property type="nucleotide sequence ID" value="XM_056182006.1"/>
</dbReference>
<gene>
    <name evidence="9" type="primary">pgs1</name>
    <name evidence="9" type="ORF">SOMG_03215</name>
</gene>
<evidence type="ECO:0000256" key="3">
    <source>
        <dbReference type="ARBA" id="ARBA00022737"/>
    </source>
</evidence>
<keyword evidence="3" id="KW-0677">Repeat</keyword>
<dbReference type="SUPFAM" id="SSF56024">
    <property type="entry name" value="Phospholipase D/nuclease"/>
    <property type="match status" value="1"/>
</dbReference>
<dbReference type="CDD" id="cd09135">
    <property type="entry name" value="PLDc_PGS1_euk_1"/>
    <property type="match status" value="1"/>
</dbReference>
<evidence type="ECO:0000256" key="5">
    <source>
        <dbReference type="ARBA" id="ARBA00023209"/>
    </source>
</evidence>
<name>A0AAE9WCW7_9SCHI</name>
<evidence type="ECO:0000256" key="1">
    <source>
        <dbReference type="ARBA" id="ARBA00022516"/>
    </source>
</evidence>
<evidence type="ECO:0000256" key="6">
    <source>
        <dbReference type="ARBA" id="ARBA00023264"/>
    </source>
</evidence>
<dbReference type="KEGG" id="som:SOMG_03215"/>
<keyword evidence="7" id="KW-0547">Nucleotide-binding</keyword>
<feature type="compositionally biased region" description="Basic and acidic residues" evidence="8">
    <location>
        <begin position="255"/>
        <end position="265"/>
    </location>
</feature>
<keyword evidence="6 7" id="KW-1208">Phospholipid metabolism</keyword>
<dbReference type="GO" id="GO:0032049">
    <property type="term" value="P:cardiolipin biosynthetic process"/>
    <property type="evidence" value="ECO:0007669"/>
    <property type="project" value="InterPro"/>
</dbReference>
<dbReference type="InterPro" id="IPR016270">
    <property type="entry name" value="PGS1"/>
</dbReference>
<evidence type="ECO:0000256" key="7">
    <source>
        <dbReference type="RuleBase" id="RU365024"/>
    </source>
</evidence>
<feature type="region of interest" description="Disordered" evidence="8">
    <location>
        <begin position="255"/>
        <end position="287"/>
    </location>
</feature>
<keyword evidence="2 7" id="KW-0808">Transferase</keyword>
<dbReference type="PIRSF" id="PIRSF000850">
    <property type="entry name" value="Phospholipase_D_PSS"/>
    <property type="match status" value="1"/>
</dbReference>
<dbReference type="CDD" id="cd09137">
    <property type="entry name" value="PLDc_PGS1_euk_2"/>
    <property type="match status" value="1"/>
</dbReference>
<comment type="similarity">
    <text evidence="7">Belongs to the CDP-alcohol phosphatidyltransferase class-II family.</text>
</comment>
<dbReference type="GO" id="GO:0008444">
    <property type="term" value="F:CDP-diacylglycerol-glycerol-3-phosphate 3-phosphatidyltransferase activity"/>
    <property type="evidence" value="ECO:0007669"/>
    <property type="project" value="UniProtKB-EC"/>
</dbReference>
<comment type="catalytic activity">
    <reaction evidence="7">
        <text>a CDP-1,2-diacyl-sn-glycerol + sn-glycerol 3-phosphate = a 1,2-diacyl-sn-glycero-3-phospho-(1'-sn-glycero-3'-phosphate) + CMP + H(+)</text>
        <dbReference type="Rhea" id="RHEA:12593"/>
        <dbReference type="ChEBI" id="CHEBI:15378"/>
        <dbReference type="ChEBI" id="CHEBI:57597"/>
        <dbReference type="ChEBI" id="CHEBI:58332"/>
        <dbReference type="ChEBI" id="CHEBI:60110"/>
        <dbReference type="ChEBI" id="CHEBI:60377"/>
        <dbReference type="EC" id="2.7.8.5"/>
    </reaction>
</comment>
<comment type="pathway">
    <text evidence="7">Phospholipid metabolism; phosphatidylglycerol biosynthesis; phosphatidylglycerol from CDP-diacylglycerol: step 1/2.</text>
</comment>
<dbReference type="EC" id="2.7.8.5" evidence="7"/>
<dbReference type="PANTHER" id="PTHR12586">
    <property type="entry name" value="CDP-DIACYLGLYCEROL--SERINE O-PHOSPHATIDYLTRANSFERASE"/>
    <property type="match status" value="1"/>
</dbReference>